<organism evidence="3 5">
    <name type="scientific">Cercospora beticola</name>
    <name type="common">Sugarbeet leaf spot fungus</name>
    <dbReference type="NCBI Taxonomy" id="122368"/>
    <lineage>
        <taxon>Eukaryota</taxon>
        <taxon>Fungi</taxon>
        <taxon>Dikarya</taxon>
        <taxon>Ascomycota</taxon>
        <taxon>Pezizomycotina</taxon>
        <taxon>Dothideomycetes</taxon>
        <taxon>Dothideomycetidae</taxon>
        <taxon>Mycosphaerellales</taxon>
        <taxon>Mycosphaerellaceae</taxon>
        <taxon>Cercospora</taxon>
    </lineage>
</organism>
<gene>
    <name evidence="3" type="ORF">CB0940_02854</name>
    <name evidence="4" type="ORF">RHO25_004625</name>
</gene>
<proteinExistence type="predicted"/>
<feature type="compositionally biased region" description="Basic residues" evidence="1">
    <location>
        <begin position="144"/>
        <end position="154"/>
    </location>
</feature>
<dbReference type="EMBL" id="LKMD01000101">
    <property type="protein sequence ID" value="PIA98909.1"/>
    <property type="molecule type" value="Genomic_DNA"/>
</dbReference>
<feature type="domain" description="DUF4604" evidence="2">
    <location>
        <begin position="5"/>
        <end position="163"/>
    </location>
</feature>
<evidence type="ECO:0000256" key="1">
    <source>
        <dbReference type="SAM" id="MobiDB-lite"/>
    </source>
</evidence>
<reference evidence="4 6" key="2">
    <citation type="submission" date="2023-09" db="EMBL/GenBank/DDBJ databases">
        <title>Complete-Gapless Cercospora beticola genome.</title>
        <authorList>
            <person name="Wyatt N.A."/>
            <person name="Spanner R.E."/>
            <person name="Bolton M.D."/>
        </authorList>
    </citation>
    <scope>NUCLEOTIDE SEQUENCE [LARGE SCALE GENOMIC DNA]</scope>
    <source>
        <strain evidence="4">Cb09-40</strain>
    </source>
</reference>
<evidence type="ECO:0000313" key="5">
    <source>
        <dbReference type="Proteomes" id="UP000230605"/>
    </source>
</evidence>
<dbReference type="OrthoDB" id="5388322at2759"/>
<dbReference type="Pfam" id="PF15377">
    <property type="entry name" value="DUF4604"/>
    <property type="match status" value="1"/>
</dbReference>
<evidence type="ECO:0000313" key="6">
    <source>
        <dbReference type="Proteomes" id="UP001302367"/>
    </source>
</evidence>
<dbReference type="EMBL" id="CP134186">
    <property type="protein sequence ID" value="WPB00006.1"/>
    <property type="molecule type" value="Genomic_DNA"/>
</dbReference>
<accession>A0A2G5I295</accession>
<evidence type="ECO:0000313" key="3">
    <source>
        <dbReference type="EMBL" id="PIA98909.1"/>
    </source>
</evidence>
<evidence type="ECO:0000313" key="4">
    <source>
        <dbReference type="EMBL" id="WPB00006.1"/>
    </source>
</evidence>
<dbReference type="InterPro" id="IPR027911">
    <property type="entry name" value="DUF4604"/>
</dbReference>
<feature type="compositionally biased region" description="Basic and acidic residues" evidence="1">
    <location>
        <begin position="61"/>
        <end position="70"/>
    </location>
</feature>
<feature type="region of interest" description="Disordered" evidence="1">
    <location>
        <begin position="1"/>
        <end position="165"/>
    </location>
</feature>
<name>A0A2G5I295_CERBT</name>
<feature type="compositionally biased region" description="Basic and acidic residues" evidence="1">
    <location>
        <begin position="18"/>
        <end position="35"/>
    </location>
</feature>
<evidence type="ECO:0000259" key="2">
    <source>
        <dbReference type="Pfam" id="PF15377"/>
    </source>
</evidence>
<protein>
    <recommendedName>
        <fullName evidence="2">DUF4604 domain-containing protein</fullName>
    </recommendedName>
</protein>
<reference evidence="3 5" key="1">
    <citation type="submission" date="2015-10" db="EMBL/GenBank/DDBJ databases">
        <title>The cercosporin biosynthetic gene cluster was horizontally transferred to several fungal lineages and shown to be expanded in Cercospora beticola based on microsynteny with recipient genomes.</title>
        <authorList>
            <person name="De Jonge R."/>
            <person name="Ebert M.K."/>
            <person name="Suttle J.C."/>
            <person name="Jurick Ii W.M."/>
            <person name="Secor G.A."/>
            <person name="Thomma B.P."/>
            <person name="Van De Peer Y."/>
            <person name="Bolton M.D."/>
        </authorList>
    </citation>
    <scope>NUCLEOTIDE SEQUENCE [LARGE SCALE GENOMIC DNA]</scope>
    <source>
        <strain evidence="3 5">09-40</strain>
    </source>
</reference>
<dbReference type="Proteomes" id="UP001302367">
    <property type="component" value="Chromosome 3"/>
</dbReference>
<dbReference type="AlphaFoldDB" id="A0A2G5I295"/>
<keyword evidence="6" id="KW-1185">Reference proteome</keyword>
<dbReference type="Proteomes" id="UP000230605">
    <property type="component" value="Chromosome 3"/>
</dbReference>
<sequence>MPKDKLSYDSSLPPFLQRLHEQKAGRGDTDRHEQPIARAKRVKDPNEDDGPTVVDESGETLSKEEYEKLQKANAGVDDTSNVKGESDPAAEPKMSGALPEDSLHGKNVKVTDGTAQKKRKAAKVVGNDDESQIDGETTSSGQKQSKKPKKKQKSVKLAFNDDDGD</sequence>